<dbReference type="Proteomes" id="UP001055072">
    <property type="component" value="Unassembled WGS sequence"/>
</dbReference>
<accession>A0ACB8U707</accession>
<sequence length="872" mass="98036">MADKPPPSKKKKSSSQPTTRPGFRGFVHVNEAVASKAAPYKFPRELLKVYVEQLSLDSRQKEAIDAIYREEKAVVYKFNVDNEEDQLTASSILAANLLDVDALEALQNKWCCRWSKADGEGHKETQRVLYQCYDHIERGSNKRKNPFDSTGCLAHCEILYQTRTNRIMLIRGHLTHNEECLTSPISRSPVWPVHPSVYKDALHRLKSGIPLQDVKDANRELFASFGYKDMPQDLSKSRYRWLLNKHDHRSLYRQFYQLQGIKVAQKDHINLHEWLDPDSPQFNKTLFDAIFHYSPRTEEAGRLEVCIATPEMKEAAWKYAHQSQIIVDGTFGISSKKVLLFIVMGVDETNRGVPLAFLLFSVPSTNWKTAAGYDTAVLLRLLDAWKNAMGMRNGESFDVWVVITDTDLTERAALLGSWSRAGRLQAASRLKRAVNEILPTTNHLEAFNGVLKRKHLHRYQNGGRRLRVDILVHVLILHALPSIFQQRMVEDLEIRRQETLLKTLPGGEAIVDGRKRISDAPISLPPIAYWDEDDLRDHAAAELVTNNQISTPVASDSSDMFTFTCYSSLTTVQDQNPTLYTIAIGKETTTCSCPDFRRRGGACKHIRAAIVRAEILRCSNSSLAKMPNLRLWLPNSAEEAYRIQRERHTGHVPEASPSSTTSSAKCNPITRAALTINDIIHEGAELTPVSRTLAVPVGTQDDCDDVATPVDGTCSSETEFNDTTDADSIDGVDDGADGPDNFAELERTNQQALNEQTIAHALHDLDIASPKLAWLGEWLRDAHLDKATDLDIQRAYDARATLKTVVKELDRMLTEVEDEANPFISPSTRCAYAATPSHPTPSYRSTQRLAANILAPPVENRAQKRKNSYNVH</sequence>
<organism evidence="1 2">
    <name type="scientific">Irpex rosettiformis</name>
    <dbReference type="NCBI Taxonomy" id="378272"/>
    <lineage>
        <taxon>Eukaryota</taxon>
        <taxon>Fungi</taxon>
        <taxon>Dikarya</taxon>
        <taxon>Basidiomycota</taxon>
        <taxon>Agaricomycotina</taxon>
        <taxon>Agaricomycetes</taxon>
        <taxon>Polyporales</taxon>
        <taxon>Irpicaceae</taxon>
        <taxon>Irpex</taxon>
    </lineage>
</organism>
<name>A0ACB8U707_9APHY</name>
<proteinExistence type="predicted"/>
<keyword evidence="2" id="KW-1185">Reference proteome</keyword>
<reference evidence="1" key="1">
    <citation type="journal article" date="2021" name="Environ. Microbiol.">
        <title>Gene family expansions and transcriptome signatures uncover fungal adaptations to wood decay.</title>
        <authorList>
            <person name="Hage H."/>
            <person name="Miyauchi S."/>
            <person name="Viragh M."/>
            <person name="Drula E."/>
            <person name="Min B."/>
            <person name="Chaduli D."/>
            <person name="Navarro D."/>
            <person name="Favel A."/>
            <person name="Norest M."/>
            <person name="Lesage-Meessen L."/>
            <person name="Balint B."/>
            <person name="Merenyi Z."/>
            <person name="de Eugenio L."/>
            <person name="Morin E."/>
            <person name="Martinez A.T."/>
            <person name="Baldrian P."/>
            <person name="Stursova M."/>
            <person name="Martinez M.J."/>
            <person name="Novotny C."/>
            <person name="Magnuson J.K."/>
            <person name="Spatafora J.W."/>
            <person name="Maurice S."/>
            <person name="Pangilinan J."/>
            <person name="Andreopoulos W."/>
            <person name="LaButti K."/>
            <person name="Hundley H."/>
            <person name="Na H."/>
            <person name="Kuo A."/>
            <person name="Barry K."/>
            <person name="Lipzen A."/>
            <person name="Henrissat B."/>
            <person name="Riley R."/>
            <person name="Ahrendt S."/>
            <person name="Nagy L.G."/>
            <person name="Grigoriev I.V."/>
            <person name="Martin F."/>
            <person name="Rosso M.N."/>
        </authorList>
    </citation>
    <scope>NUCLEOTIDE SEQUENCE</scope>
    <source>
        <strain evidence="1">CBS 384.51</strain>
    </source>
</reference>
<comment type="caution">
    <text evidence="1">The sequence shown here is derived from an EMBL/GenBank/DDBJ whole genome shotgun (WGS) entry which is preliminary data.</text>
</comment>
<protein>
    <submittedName>
        <fullName evidence="1">Uncharacterized protein</fullName>
    </submittedName>
</protein>
<gene>
    <name evidence="1" type="ORF">BDY19DRAFT_1035947</name>
</gene>
<evidence type="ECO:0000313" key="2">
    <source>
        <dbReference type="Proteomes" id="UP001055072"/>
    </source>
</evidence>
<dbReference type="EMBL" id="MU274908">
    <property type="protein sequence ID" value="KAI0090066.1"/>
    <property type="molecule type" value="Genomic_DNA"/>
</dbReference>
<evidence type="ECO:0000313" key="1">
    <source>
        <dbReference type="EMBL" id="KAI0090066.1"/>
    </source>
</evidence>